<gene>
    <name evidence="2" type="ORF">HF295_02410</name>
</gene>
<dbReference type="KEGG" id="tbk:HF295_02410"/>
<dbReference type="InterPro" id="IPR006597">
    <property type="entry name" value="Sel1-like"/>
</dbReference>
<dbReference type="InterPro" id="IPR011990">
    <property type="entry name" value="TPR-like_helical_dom_sf"/>
</dbReference>
<evidence type="ECO:0000313" key="3">
    <source>
        <dbReference type="Proteomes" id="UP000512167"/>
    </source>
</evidence>
<dbReference type="PANTHER" id="PTHR11102:SF160">
    <property type="entry name" value="ERAD-ASSOCIATED E3 UBIQUITIN-PROTEIN LIGASE COMPONENT HRD3"/>
    <property type="match status" value="1"/>
</dbReference>
<dbReference type="InterPro" id="IPR050767">
    <property type="entry name" value="Sel1_AlgK"/>
</dbReference>
<keyword evidence="3" id="KW-1185">Reference proteome</keyword>
<dbReference type="GO" id="GO:0036503">
    <property type="term" value="P:ERAD pathway"/>
    <property type="evidence" value="ECO:0007669"/>
    <property type="project" value="TreeGrafter"/>
</dbReference>
<dbReference type="Pfam" id="PF08238">
    <property type="entry name" value="Sel1"/>
    <property type="match status" value="13"/>
</dbReference>
<reference evidence="2 3" key="1">
    <citation type="submission" date="2020-04" db="EMBL/GenBank/DDBJ databases">
        <authorList>
            <person name="Zheng R.K."/>
            <person name="Sun C.M."/>
        </authorList>
    </citation>
    <scope>NUCLEOTIDE SEQUENCE [LARGE SCALE GENOMIC DNA]</scope>
    <source>
        <strain evidence="3">zrk29</strain>
    </source>
</reference>
<dbReference type="PROSITE" id="PS50005">
    <property type="entry name" value="TPR"/>
    <property type="match status" value="1"/>
</dbReference>
<dbReference type="SMART" id="SM00028">
    <property type="entry name" value="TPR"/>
    <property type="match status" value="3"/>
</dbReference>
<proteinExistence type="predicted"/>
<dbReference type="EMBL" id="CP051151">
    <property type="protein sequence ID" value="QLY39774.1"/>
    <property type="molecule type" value="Genomic_DNA"/>
</dbReference>
<evidence type="ECO:0000313" key="2">
    <source>
        <dbReference type="EMBL" id="QLY39774.1"/>
    </source>
</evidence>
<keyword evidence="1" id="KW-0802">TPR repeat</keyword>
<sequence>MRKTPKDLNDLGDKAFYGINQEKNIELAYTYYKEAADMNNPVGLYNLGLYYYVKEDYKKAFKLFKKATDLSYSPAYMKLFDMYFYGNGVHKSYKKAFKYVKAAADTHDVEVYHKLARMYEEGIGVKSNLEKAFEYYNLSASNNQVNGMYGLALLYFKQKNKDKEHETAYYWLDKAAHMHHVPSIKKMIEMYDQPHEYLSKKSSLYLDEMKFHYQEILAKTKDLDALILVAKAYEEGRTYLQVNYQKAFEYYRILHELEVVEGYLGLGKAYLYGLGTSKDYDMAKDYLEIAASRNNGQAKSLLGDIYRNGWGVKADYQLAKEHYIGAAEENQVDALVHLSLMHYRKQIHHANPLQAFTYIERACKQESPKAYFWLGLYYELGIGVDQDYNQSIEAYKKAIQLGNNASRYKLAYLLYRNLKKQSISKRKTDQIFEEIKILLLTYIETVDSDNRLKAMYLLADIFKDPIYSKSSPKISRYYYELAAENGYSKAMNRLYEIYIEEDIQTALAWLQKACDSGLDGEAYYIMSLIYEQGLHGMTKDHVKAEKFLAMSAKLNNKLALEKITFEGESNGYSNT</sequence>
<dbReference type="Gene3D" id="1.25.40.10">
    <property type="entry name" value="Tetratricopeptide repeat domain"/>
    <property type="match status" value="3"/>
</dbReference>
<dbReference type="AlphaFoldDB" id="A0A7L6N5K6"/>
<organism evidence="2 3">
    <name type="scientific">Hujiaoplasma nucleasis</name>
    <dbReference type="NCBI Taxonomy" id="2725268"/>
    <lineage>
        <taxon>Bacteria</taxon>
        <taxon>Bacillati</taxon>
        <taxon>Mycoplasmatota</taxon>
        <taxon>Mollicutes</taxon>
        <taxon>Candidatus Izemoplasmatales</taxon>
        <taxon>Hujiaoplasmataceae</taxon>
        <taxon>Hujiaoplasma</taxon>
    </lineage>
</organism>
<dbReference type="InterPro" id="IPR019734">
    <property type="entry name" value="TPR_rpt"/>
</dbReference>
<feature type="repeat" description="TPR" evidence="1">
    <location>
        <begin position="41"/>
        <end position="74"/>
    </location>
</feature>
<dbReference type="PANTHER" id="PTHR11102">
    <property type="entry name" value="SEL-1-LIKE PROTEIN"/>
    <property type="match status" value="1"/>
</dbReference>
<protein>
    <submittedName>
        <fullName evidence="2">Sel1 repeat family protein</fullName>
    </submittedName>
</protein>
<accession>A0A7L6N5K6</accession>
<dbReference type="SMART" id="SM00671">
    <property type="entry name" value="SEL1"/>
    <property type="match status" value="13"/>
</dbReference>
<name>A0A7L6N5K6_9MOLU</name>
<evidence type="ECO:0000256" key="1">
    <source>
        <dbReference type="PROSITE-ProRule" id="PRU00339"/>
    </source>
</evidence>
<dbReference type="SUPFAM" id="SSF81901">
    <property type="entry name" value="HCP-like"/>
    <property type="match status" value="3"/>
</dbReference>
<dbReference type="Proteomes" id="UP000512167">
    <property type="component" value="Chromosome"/>
</dbReference>
<dbReference type="RefSeq" id="WP_312032256.1">
    <property type="nucleotide sequence ID" value="NZ_CP051151.1"/>
</dbReference>